<organism evidence="1 2">
    <name type="scientific">Kiritimatiella glycovorans</name>
    <dbReference type="NCBI Taxonomy" id="1307763"/>
    <lineage>
        <taxon>Bacteria</taxon>
        <taxon>Pseudomonadati</taxon>
        <taxon>Kiritimatiellota</taxon>
        <taxon>Kiritimatiellia</taxon>
        <taxon>Kiritimatiellales</taxon>
        <taxon>Kiritimatiellaceae</taxon>
        <taxon>Kiritimatiella</taxon>
    </lineage>
</organism>
<proteinExistence type="predicted"/>
<dbReference type="Proteomes" id="UP000035268">
    <property type="component" value="Chromosome"/>
</dbReference>
<evidence type="ECO:0000313" key="1">
    <source>
        <dbReference type="EMBL" id="AKJ65201.1"/>
    </source>
</evidence>
<dbReference type="AlphaFoldDB" id="A0A0G3EFG5"/>
<accession>A0A0G3EFG5</accession>
<reference evidence="1 2" key="2">
    <citation type="journal article" date="2016" name="ISME J.">
        <title>Characterization of the first cultured representative of Verrucomicrobia subdivision 5 indicates the proposal of a novel phylum.</title>
        <authorList>
            <person name="Spring S."/>
            <person name="Bunk B."/>
            <person name="Sproer C."/>
            <person name="Schumann P."/>
            <person name="Rohde M."/>
            <person name="Tindall B.J."/>
            <person name="Klenk H.P."/>
        </authorList>
    </citation>
    <scope>NUCLEOTIDE SEQUENCE [LARGE SCALE GENOMIC DNA]</scope>
    <source>
        <strain evidence="1 2">L21-Fru-AB</strain>
    </source>
</reference>
<reference evidence="2" key="1">
    <citation type="submission" date="2015-02" db="EMBL/GenBank/DDBJ databases">
        <title>Description and complete genome sequence of the first cultured representative of the subdivision 5 of the Verrucomicrobia phylum.</title>
        <authorList>
            <person name="Spring S."/>
            <person name="Bunk B."/>
            <person name="Sproer C."/>
            <person name="Klenk H.-P."/>
        </authorList>
    </citation>
    <scope>NUCLEOTIDE SEQUENCE [LARGE SCALE GENOMIC DNA]</scope>
    <source>
        <strain evidence="2">L21-Fru-AB</strain>
    </source>
</reference>
<gene>
    <name evidence="1" type="ORF">L21SP4_01966</name>
</gene>
<dbReference type="OrthoDB" id="140937at2"/>
<name>A0A0G3EFG5_9BACT</name>
<dbReference type="InterPro" id="IPR018247">
    <property type="entry name" value="EF_Hand_1_Ca_BS"/>
</dbReference>
<dbReference type="RefSeq" id="WP_052882463.1">
    <property type="nucleotide sequence ID" value="NZ_CP010904.1"/>
</dbReference>
<evidence type="ECO:0000313" key="2">
    <source>
        <dbReference type="Proteomes" id="UP000035268"/>
    </source>
</evidence>
<evidence type="ECO:0008006" key="3">
    <source>
        <dbReference type="Google" id="ProtNLM"/>
    </source>
</evidence>
<dbReference type="PATRIC" id="fig|1609981.3.peg.2043"/>
<dbReference type="KEGG" id="vbl:L21SP4_01966"/>
<dbReference type="PROSITE" id="PS00018">
    <property type="entry name" value="EF_HAND_1"/>
    <property type="match status" value="1"/>
</dbReference>
<dbReference type="EMBL" id="CP010904">
    <property type="protein sequence ID" value="AKJ65201.1"/>
    <property type="molecule type" value="Genomic_DNA"/>
</dbReference>
<sequence length="207" mass="22029">MPGETCTNQTLVVVTNSTAIGGGVIFYRTSASSDVDTDSDGLDNVTEYDLGTDYQNSDSDGDGMPDGWEVQYGFNPLYYADGGFDYDSDGLINADEYLNGTYPNDTDSEDDGMPDGWEVAGGLDPLTDDTNGDPDGDGVNNLAEYQGGTHPQIANVSPPGGSQGSLIFRYDDDGRLIESHLNNSSSELYTLTPAHNVTNLNVFSTSN</sequence>
<keyword evidence="2" id="KW-1185">Reference proteome</keyword>
<dbReference type="STRING" id="1307763.L21SP4_01966"/>
<protein>
    <recommendedName>
        <fullName evidence="3">Calcium-binding protein</fullName>
    </recommendedName>
</protein>